<dbReference type="HOGENOM" id="CLU_861196_0_0_1"/>
<dbReference type="Proteomes" id="UP000008281">
    <property type="component" value="Unassembled WGS sequence"/>
</dbReference>
<organism evidence="2">
    <name type="scientific">Caenorhabditis remanei</name>
    <name type="common">Caenorhabditis vulgaris</name>
    <dbReference type="NCBI Taxonomy" id="31234"/>
    <lineage>
        <taxon>Eukaryota</taxon>
        <taxon>Metazoa</taxon>
        <taxon>Ecdysozoa</taxon>
        <taxon>Nematoda</taxon>
        <taxon>Chromadorea</taxon>
        <taxon>Rhabditida</taxon>
        <taxon>Rhabditina</taxon>
        <taxon>Rhabditomorpha</taxon>
        <taxon>Rhabditoidea</taxon>
        <taxon>Rhabditidae</taxon>
        <taxon>Peloderinae</taxon>
        <taxon>Caenorhabditis</taxon>
    </lineage>
</organism>
<reference evidence="1" key="1">
    <citation type="submission" date="2007-07" db="EMBL/GenBank/DDBJ databases">
        <title>PCAP assembly of the Caenorhabditis remanei genome.</title>
        <authorList>
            <consortium name="The Caenorhabditis remanei Sequencing Consortium"/>
            <person name="Wilson R.K."/>
        </authorList>
    </citation>
    <scope>NUCLEOTIDE SEQUENCE [LARGE SCALE GENOMIC DNA]</scope>
    <source>
        <strain evidence="1">PB4641</strain>
    </source>
</reference>
<dbReference type="AlphaFoldDB" id="E3MEC6"/>
<dbReference type="PROSITE" id="PS50181">
    <property type="entry name" value="FBOX"/>
    <property type="match status" value="1"/>
</dbReference>
<dbReference type="InterPro" id="IPR036047">
    <property type="entry name" value="F-box-like_dom_sf"/>
</dbReference>
<dbReference type="EMBL" id="DS268438">
    <property type="protein sequence ID" value="EFO99459.1"/>
    <property type="molecule type" value="Genomic_DNA"/>
</dbReference>
<proteinExistence type="predicted"/>
<protein>
    <submittedName>
        <fullName evidence="1">Uncharacterized protein</fullName>
    </submittedName>
</protein>
<dbReference type="SUPFAM" id="SSF81383">
    <property type="entry name" value="F-box domain"/>
    <property type="match status" value="1"/>
</dbReference>
<dbReference type="GO" id="GO:0045087">
    <property type="term" value="P:innate immune response"/>
    <property type="evidence" value="ECO:0007669"/>
    <property type="project" value="TreeGrafter"/>
</dbReference>
<evidence type="ECO:0000313" key="1">
    <source>
        <dbReference type="EMBL" id="EFO99459.1"/>
    </source>
</evidence>
<dbReference type="InterPro" id="IPR040161">
    <property type="entry name" value="FB224"/>
</dbReference>
<evidence type="ECO:0000313" key="2">
    <source>
        <dbReference type="Proteomes" id="UP000008281"/>
    </source>
</evidence>
<dbReference type="SMART" id="SM00256">
    <property type="entry name" value="FBOX"/>
    <property type="match status" value="1"/>
</dbReference>
<dbReference type="PANTHER" id="PTHR23015">
    <property type="entry name" value="UNCHARACTERIZED C.ELEGANS PROTEIN"/>
    <property type="match status" value="1"/>
</dbReference>
<gene>
    <name evidence="1" type="ORF">CRE_22370</name>
</gene>
<dbReference type="InterPro" id="IPR001810">
    <property type="entry name" value="F-box_dom"/>
</dbReference>
<dbReference type="InterPro" id="IPR002900">
    <property type="entry name" value="DUF38/FTH_CAE_spp"/>
</dbReference>
<keyword evidence="2" id="KW-1185">Reference proteome</keyword>
<dbReference type="Pfam" id="PF01827">
    <property type="entry name" value="FTH"/>
    <property type="match status" value="1"/>
</dbReference>
<dbReference type="PANTHER" id="PTHR23015:SF4">
    <property type="entry name" value="DUF38 DOMAIN-CONTAINING PROTEIN-RELATED"/>
    <property type="match status" value="1"/>
</dbReference>
<dbReference type="Pfam" id="PF00646">
    <property type="entry name" value="F-box"/>
    <property type="match status" value="1"/>
</dbReference>
<name>E3MEC6_CAERE</name>
<accession>E3MEC6</accession>
<sequence>MPQNLPNEILEMVTNRLNIFDKIRLRRVSKRLRSVVVLDKNSYCNVDVLVADSQIILKLHGRLGGIVLTYRKCEDGTLIERSLGGGDKLIRGTNFIDVAQADIKSLISSKTTIHHLEVDQSMDDPEKIAHFWRSFCNWNVSKLKTFANNGFQVNAVLKVVQPTVLTDMKLEFVRSSTHTNAFSISQFVKSEQWKQLKMFKGRPRIRKSNLQHLLHLKKIDVISEVEREDVVRFCLGLSNSNVLESTVLRFTERLPVPGLVAAFRKTNTNIGRPSWKKILRIPIGEHLATLIKLTNNAAIVMRKLATDQDEKVIIEKIEKLSSI</sequence>